<accession>A0A426UWE2</accession>
<gene>
    <name evidence="4" type="ORF">EIW28_17490</name>
</gene>
<name>A0A426UWE2_9ACTN</name>
<protein>
    <recommendedName>
        <fullName evidence="6">Tetratricopeptide repeat protein</fullName>
    </recommendedName>
</protein>
<dbReference type="SMART" id="SM00028">
    <property type="entry name" value="TPR"/>
    <property type="match status" value="3"/>
</dbReference>
<dbReference type="AlphaFoldDB" id="A0A426UWE2"/>
<dbReference type="SUPFAM" id="SSF48452">
    <property type="entry name" value="TPR-like"/>
    <property type="match status" value="3"/>
</dbReference>
<dbReference type="OrthoDB" id="5184246at2"/>
<dbReference type="EMBL" id="RSEB01000004">
    <property type="protein sequence ID" value="RRR98655.1"/>
    <property type="molecule type" value="Genomic_DNA"/>
</dbReference>
<keyword evidence="1" id="KW-0677">Repeat</keyword>
<evidence type="ECO:0000313" key="4">
    <source>
        <dbReference type="EMBL" id="RRR98655.1"/>
    </source>
</evidence>
<dbReference type="InterPro" id="IPR011990">
    <property type="entry name" value="TPR-like_helical_dom_sf"/>
</dbReference>
<comment type="caution">
    <text evidence="4">The sequence shown here is derived from an EMBL/GenBank/DDBJ whole genome shotgun (WGS) entry which is preliminary data.</text>
</comment>
<dbReference type="PANTHER" id="PTHR44858:SF1">
    <property type="entry name" value="UDP-N-ACETYLGLUCOSAMINE--PEPTIDE N-ACETYLGLUCOSAMINYLTRANSFERASE SPINDLY-RELATED"/>
    <property type="match status" value="1"/>
</dbReference>
<dbReference type="PROSITE" id="PS50005">
    <property type="entry name" value="TPR"/>
    <property type="match status" value="2"/>
</dbReference>
<evidence type="ECO:0000256" key="3">
    <source>
        <dbReference type="PROSITE-ProRule" id="PRU00339"/>
    </source>
</evidence>
<organism evidence="4 5">
    <name type="scientific">Glycomyces terrestris</name>
    <dbReference type="NCBI Taxonomy" id="2493553"/>
    <lineage>
        <taxon>Bacteria</taxon>
        <taxon>Bacillati</taxon>
        <taxon>Actinomycetota</taxon>
        <taxon>Actinomycetes</taxon>
        <taxon>Glycomycetales</taxon>
        <taxon>Glycomycetaceae</taxon>
        <taxon>Glycomyces</taxon>
    </lineage>
</organism>
<dbReference type="RefSeq" id="WP_125248962.1">
    <property type="nucleotide sequence ID" value="NZ_RSEB01000004.1"/>
</dbReference>
<sequence length="1047" mass="109999">MLAKLVLSQARAARDRGDHALAARDLDTAEREYAAAIRKSEKKTGDDPAFDDTNAAARIGQGRVQLARAQPQAADLRFSEVQQRWPDRWAGFYWSGCAAAHGGSYARAEWFFSAAIARGAPGAHLQRAYTRVKLGQDARALEDLGEAAGRGPLDLPALELGALLALRTGQAPQAEWFAQAAATPLADAVRGVLAHRRGDTAAALAATGRALDAGLDDPVARLLHGASAYRTGDLDAAVASWTRVPGRGDLEARARYARALRRRDAGDFDGAAADFEAAAPYGYDAPVGELRLHAAAAAVAAADLDEARRHLYASAHPRARRFRGLLAFAAGDTDTAAAALEHPDDPLGRLGLALVLLARGERPETELKELCEPPAPQAVRRGASRALAALRAGDGDWDGACDAFEADPAPGPAPDDETYGEALYRAGRLDALAALTANPWRAPALLRTGADAEPGTGRAGAEAARVLREAAYTAAADGDWELAAARNRKAATVLGTADALLDALIAAFGGDRAAAAAAVPGTDPARPLLLLHGLADTRDPDLAGPCIAAWAPLLADDDHWERRRADAARRYAAPVTTAAMDDARDRLRRLIEKAAADAGAADAPALLHRETAAADALAALGGLPPGDAAEPADPLVCGPLRLAELGLHDRFGAFTAGLDPLDRGVIEIHFSAAGTAAAALALGRPGEALRAALDLRCPDCRGADPTGSEPHACDPDCARFAARNPAYAGRPEGRASLREHAAAFACEALLALAAAAVGRKDGGAETAAGHWREAARLARLAGEADGVAAATAATALGRGEALYRRKRYGEVVDLLESVVDLCGCGDDRDRVETLLADALDQRGVQATRDGRTDDAVADFTRAVALAPHQVAARRNLGVTLMNEADKILTDPAHGDDTAALALAQRALDQFEALLRDRPHNGEYRRFRDSGAELKAMILNRRGVAAANRQRFQEALKDLRAAVALAPDVPQVRRNLATTAENAAMAVLVTYSGGLIPPDRKQAACTLLDEAVDQYTTLLAAQPDPELRARLAEVRQLRDLLCPRRNGW</sequence>
<feature type="repeat" description="TPR" evidence="3">
    <location>
        <begin position="935"/>
        <end position="968"/>
    </location>
</feature>
<evidence type="ECO:0008006" key="6">
    <source>
        <dbReference type="Google" id="ProtNLM"/>
    </source>
</evidence>
<evidence type="ECO:0000256" key="2">
    <source>
        <dbReference type="ARBA" id="ARBA00022803"/>
    </source>
</evidence>
<dbReference type="PANTHER" id="PTHR44858">
    <property type="entry name" value="TETRATRICOPEPTIDE REPEAT PROTEIN 6"/>
    <property type="match status" value="1"/>
</dbReference>
<reference evidence="4 5" key="1">
    <citation type="submission" date="2018-12" db="EMBL/GenBank/DDBJ databases">
        <title>Glycomyces sp. YIM 121974 draft genome.</title>
        <authorList>
            <person name="Li Q."/>
        </authorList>
    </citation>
    <scope>NUCLEOTIDE SEQUENCE [LARGE SCALE GENOMIC DNA]</scope>
    <source>
        <strain evidence="4 5">YIM 121974</strain>
    </source>
</reference>
<evidence type="ECO:0000256" key="1">
    <source>
        <dbReference type="ARBA" id="ARBA00022737"/>
    </source>
</evidence>
<keyword evidence="2 3" id="KW-0802">TPR repeat</keyword>
<dbReference type="Proteomes" id="UP000277256">
    <property type="component" value="Unassembled WGS sequence"/>
</dbReference>
<dbReference type="Gene3D" id="1.25.40.10">
    <property type="entry name" value="Tetratricopeptide repeat domain"/>
    <property type="match status" value="4"/>
</dbReference>
<dbReference type="InterPro" id="IPR050498">
    <property type="entry name" value="Ycf3"/>
</dbReference>
<proteinExistence type="predicted"/>
<keyword evidence="5" id="KW-1185">Reference proteome</keyword>
<feature type="repeat" description="TPR" evidence="3">
    <location>
        <begin position="836"/>
        <end position="869"/>
    </location>
</feature>
<evidence type="ECO:0000313" key="5">
    <source>
        <dbReference type="Proteomes" id="UP000277256"/>
    </source>
</evidence>
<dbReference type="InterPro" id="IPR019734">
    <property type="entry name" value="TPR_rpt"/>
</dbReference>